<sequence length="165" mass="18032">MDHHKSLADRAVGGLARACLAVAMLLLVLVAGLIVTQVLARNVFSVGLPRIDEAARLAGIAMVYFTTPMLLKMGQHVAVTMLVERLPRLGQRLCLLIGELAMLGFCMLSLYGFYRFLLRAGSFATPAMGMPNLWFYMPAVVGLVILSVVSFYRLCNIAIGREVTE</sequence>
<dbReference type="GO" id="GO:0005886">
    <property type="term" value="C:plasma membrane"/>
    <property type="evidence" value="ECO:0007669"/>
    <property type="project" value="UniProtKB-SubCell"/>
</dbReference>
<evidence type="ECO:0000313" key="11">
    <source>
        <dbReference type="EMBL" id="ERL50212.1"/>
    </source>
</evidence>
<dbReference type="InterPro" id="IPR055348">
    <property type="entry name" value="DctQ"/>
</dbReference>
<keyword evidence="2 9" id="KW-0813">Transport</keyword>
<evidence type="ECO:0000256" key="8">
    <source>
        <dbReference type="ARBA" id="ARBA00038436"/>
    </source>
</evidence>
<feature type="transmembrane region" description="Helical" evidence="9">
    <location>
        <begin position="92"/>
        <end position="113"/>
    </location>
</feature>
<comment type="caution">
    <text evidence="11">The sequence shown here is derived from an EMBL/GenBank/DDBJ whole genome shotgun (WGS) entry which is preliminary data.</text>
</comment>
<evidence type="ECO:0000256" key="5">
    <source>
        <dbReference type="ARBA" id="ARBA00022692"/>
    </source>
</evidence>
<feature type="transmembrane region" description="Helical" evidence="9">
    <location>
        <begin position="133"/>
        <end position="152"/>
    </location>
</feature>
<evidence type="ECO:0000256" key="3">
    <source>
        <dbReference type="ARBA" id="ARBA00022475"/>
    </source>
</evidence>
<evidence type="ECO:0000256" key="4">
    <source>
        <dbReference type="ARBA" id="ARBA00022519"/>
    </source>
</evidence>
<reference evidence="11 12" key="1">
    <citation type="submission" date="2013-08" db="EMBL/GenBank/DDBJ databases">
        <title>draft genome of Halomonas huanghegensis, strain BJGMM-B45T.</title>
        <authorList>
            <person name="Miao C."/>
            <person name="Wan Y."/>
            <person name="Jin W."/>
        </authorList>
    </citation>
    <scope>NUCLEOTIDE SEQUENCE [LARGE SCALE GENOMIC DNA]</scope>
    <source>
        <strain evidence="11 12">BJGMM-B45</strain>
    </source>
</reference>
<protein>
    <recommendedName>
        <fullName evidence="9">TRAP transporter small permease protein</fullName>
    </recommendedName>
</protein>
<comment type="subcellular location">
    <subcellularLocation>
        <location evidence="1 9">Cell inner membrane</location>
        <topology evidence="1 9">Multi-pass membrane protein</topology>
    </subcellularLocation>
</comment>
<dbReference type="Proteomes" id="UP000019113">
    <property type="component" value="Unassembled WGS sequence"/>
</dbReference>
<keyword evidence="7 9" id="KW-0472">Membrane</keyword>
<comment type="subunit">
    <text evidence="9">The complex comprises the extracytoplasmic solute receptor protein and the two transmembrane proteins.</text>
</comment>
<evidence type="ECO:0000256" key="7">
    <source>
        <dbReference type="ARBA" id="ARBA00023136"/>
    </source>
</evidence>
<dbReference type="STRING" id="1178482.AR456_05010"/>
<evidence type="ECO:0000256" key="6">
    <source>
        <dbReference type="ARBA" id="ARBA00022989"/>
    </source>
</evidence>
<dbReference type="eggNOG" id="COG3090">
    <property type="taxonomic scope" value="Bacteria"/>
</dbReference>
<dbReference type="KEGG" id="hhu:AR456_05010"/>
<dbReference type="GO" id="GO:0015740">
    <property type="term" value="P:C4-dicarboxylate transport"/>
    <property type="evidence" value="ECO:0007669"/>
    <property type="project" value="TreeGrafter"/>
</dbReference>
<evidence type="ECO:0000256" key="9">
    <source>
        <dbReference type="RuleBase" id="RU369079"/>
    </source>
</evidence>
<evidence type="ECO:0000256" key="1">
    <source>
        <dbReference type="ARBA" id="ARBA00004429"/>
    </source>
</evidence>
<evidence type="ECO:0000313" key="12">
    <source>
        <dbReference type="Proteomes" id="UP000019113"/>
    </source>
</evidence>
<keyword evidence="3" id="KW-1003">Cell membrane</keyword>
<accession>W1N3S1</accession>
<dbReference type="Pfam" id="PF04290">
    <property type="entry name" value="DctQ"/>
    <property type="match status" value="1"/>
</dbReference>
<dbReference type="AlphaFoldDB" id="W1N3S1"/>
<comment type="function">
    <text evidence="9">Part of the tripartite ATP-independent periplasmic (TRAP) transport system.</text>
</comment>
<evidence type="ECO:0000256" key="2">
    <source>
        <dbReference type="ARBA" id="ARBA00022448"/>
    </source>
</evidence>
<gene>
    <name evidence="11" type="ORF">BJB45_03535</name>
</gene>
<feature type="domain" description="Tripartite ATP-independent periplasmic transporters DctQ component" evidence="10">
    <location>
        <begin position="31"/>
        <end position="156"/>
    </location>
</feature>
<keyword evidence="4 9" id="KW-0997">Cell inner membrane</keyword>
<dbReference type="InterPro" id="IPR007387">
    <property type="entry name" value="TRAP_DctQ"/>
</dbReference>
<keyword evidence="12" id="KW-1185">Reference proteome</keyword>
<feature type="transmembrane region" description="Helical" evidence="9">
    <location>
        <begin position="12"/>
        <end position="34"/>
    </location>
</feature>
<dbReference type="PANTHER" id="PTHR35011:SF2">
    <property type="entry name" value="2,3-DIKETO-L-GULONATE TRAP TRANSPORTER SMALL PERMEASE PROTEIN YIAM"/>
    <property type="match status" value="1"/>
</dbReference>
<dbReference type="PANTHER" id="PTHR35011">
    <property type="entry name" value="2,3-DIKETO-L-GULONATE TRAP TRANSPORTER SMALL PERMEASE PROTEIN YIAM"/>
    <property type="match status" value="1"/>
</dbReference>
<dbReference type="RefSeq" id="WP_021820264.1">
    <property type="nucleotide sequence ID" value="NZ_AVBC01000039.1"/>
</dbReference>
<comment type="similarity">
    <text evidence="8 9">Belongs to the TRAP transporter small permease family.</text>
</comment>
<keyword evidence="6 9" id="KW-1133">Transmembrane helix</keyword>
<organism evidence="11 12">
    <name type="scientific">Halomonas huangheensis</name>
    <dbReference type="NCBI Taxonomy" id="1178482"/>
    <lineage>
        <taxon>Bacteria</taxon>
        <taxon>Pseudomonadati</taxon>
        <taxon>Pseudomonadota</taxon>
        <taxon>Gammaproteobacteria</taxon>
        <taxon>Oceanospirillales</taxon>
        <taxon>Halomonadaceae</taxon>
        <taxon>Halomonas</taxon>
    </lineage>
</organism>
<keyword evidence="5 9" id="KW-0812">Transmembrane</keyword>
<proteinExistence type="inferred from homology"/>
<feature type="transmembrane region" description="Helical" evidence="9">
    <location>
        <begin position="54"/>
        <end position="71"/>
    </location>
</feature>
<name>W1N3S1_9GAMM</name>
<dbReference type="GO" id="GO:0022857">
    <property type="term" value="F:transmembrane transporter activity"/>
    <property type="evidence" value="ECO:0007669"/>
    <property type="project" value="UniProtKB-UniRule"/>
</dbReference>
<dbReference type="PATRIC" id="fig|1178482.3.peg.3310"/>
<dbReference type="EMBL" id="AVBC01000039">
    <property type="protein sequence ID" value="ERL50212.1"/>
    <property type="molecule type" value="Genomic_DNA"/>
</dbReference>
<evidence type="ECO:0000259" key="10">
    <source>
        <dbReference type="Pfam" id="PF04290"/>
    </source>
</evidence>